<proteinExistence type="predicted"/>
<dbReference type="EMBL" id="PDOE01000012">
    <property type="protein sequence ID" value="RKL65717.1"/>
    <property type="molecule type" value="Genomic_DNA"/>
</dbReference>
<comment type="subcellular location">
    <subcellularLocation>
        <location evidence="1">Membrane</location>
        <topology evidence="1">Multi-pass membrane protein</topology>
    </subcellularLocation>
</comment>
<dbReference type="Proteomes" id="UP000281498">
    <property type="component" value="Unassembled WGS sequence"/>
</dbReference>
<dbReference type="RefSeq" id="WP_110937764.1">
    <property type="nucleotide sequence ID" value="NZ_KZ614147.1"/>
</dbReference>
<evidence type="ECO:0000313" key="7">
    <source>
        <dbReference type="Proteomes" id="UP000281498"/>
    </source>
</evidence>
<feature type="transmembrane region" description="Helical" evidence="5">
    <location>
        <begin position="121"/>
        <end position="139"/>
    </location>
</feature>
<feature type="transmembrane region" description="Helical" evidence="5">
    <location>
        <begin position="79"/>
        <end position="101"/>
    </location>
</feature>
<dbReference type="AlphaFoldDB" id="A0A3A9JYZ9"/>
<evidence type="ECO:0000256" key="5">
    <source>
        <dbReference type="SAM" id="Phobius"/>
    </source>
</evidence>
<feature type="transmembrane region" description="Helical" evidence="5">
    <location>
        <begin position="45"/>
        <end position="72"/>
    </location>
</feature>
<dbReference type="InterPro" id="IPR001898">
    <property type="entry name" value="SLC13A/DASS"/>
</dbReference>
<name>A0A3A9JYZ9_9BACI</name>
<gene>
    <name evidence="6" type="ORF">CR203_18850</name>
</gene>
<dbReference type="OrthoDB" id="2386058at2"/>
<feature type="transmembrane region" description="Helical" evidence="5">
    <location>
        <begin position="439"/>
        <end position="459"/>
    </location>
</feature>
<keyword evidence="2 5" id="KW-0812">Transmembrane</keyword>
<evidence type="ECO:0000256" key="4">
    <source>
        <dbReference type="ARBA" id="ARBA00023136"/>
    </source>
</evidence>
<evidence type="ECO:0000256" key="2">
    <source>
        <dbReference type="ARBA" id="ARBA00022692"/>
    </source>
</evidence>
<feature type="transmembrane region" description="Helical" evidence="5">
    <location>
        <begin position="289"/>
        <end position="309"/>
    </location>
</feature>
<evidence type="ECO:0000256" key="3">
    <source>
        <dbReference type="ARBA" id="ARBA00022989"/>
    </source>
</evidence>
<dbReference type="GO" id="GO:0022857">
    <property type="term" value="F:transmembrane transporter activity"/>
    <property type="evidence" value="ECO:0007669"/>
    <property type="project" value="InterPro"/>
</dbReference>
<protein>
    <submittedName>
        <fullName evidence="6">Sodium:sulfate symporter</fullName>
    </submittedName>
</protein>
<reference evidence="6 7" key="1">
    <citation type="submission" date="2017-10" db="EMBL/GenBank/DDBJ databases">
        <title>Bacillus sp. nov., a halophilic bacterium isolated from a Keqin Lake.</title>
        <authorList>
            <person name="Wang H."/>
        </authorList>
    </citation>
    <scope>NUCLEOTIDE SEQUENCE [LARGE SCALE GENOMIC DNA]</scope>
    <source>
        <strain evidence="6 7">KCTC 13187</strain>
    </source>
</reference>
<dbReference type="Pfam" id="PF00939">
    <property type="entry name" value="Na_sulph_symp"/>
    <property type="match status" value="1"/>
</dbReference>
<evidence type="ECO:0000256" key="1">
    <source>
        <dbReference type="ARBA" id="ARBA00004141"/>
    </source>
</evidence>
<feature type="transmembrane region" description="Helical" evidence="5">
    <location>
        <begin position="265"/>
        <end position="282"/>
    </location>
</feature>
<organism evidence="6 7">
    <name type="scientific">Salipaludibacillus neizhouensis</name>
    <dbReference type="NCBI Taxonomy" id="885475"/>
    <lineage>
        <taxon>Bacteria</taxon>
        <taxon>Bacillati</taxon>
        <taxon>Bacillota</taxon>
        <taxon>Bacilli</taxon>
        <taxon>Bacillales</taxon>
        <taxon>Bacillaceae</taxon>
    </lineage>
</organism>
<keyword evidence="4 5" id="KW-0472">Membrane</keyword>
<dbReference type="PANTHER" id="PTHR43652:SF2">
    <property type="entry name" value="BASIC AMINO ACID ANTIPORTER YFCC-RELATED"/>
    <property type="match status" value="1"/>
</dbReference>
<dbReference type="GO" id="GO:0005886">
    <property type="term" value="C:plasma membrane"/>
    <property type="evidence" value="ECO:0007669"/>
    <property type="project" value="TreeGrafter"/>
</dbReference>
<feature type="transmembrane region" description="Helical" evidence="5">
    <location>
        <begin position="321"/>
        <end position="340"/>
    </location>
</feature>
<keyword evidence="7" id="KW-1185">Reference proteome</keyword>
<comment type="caution">
    <text evidence="6">The sequence shown here is derived from an EMBL/GenBank/DDBJ whole genome shotgun (WGS) entry which is preliminary data.</text>
</comment>
<dbReference type="PANTHER" id="PTHR43652">
    <property type="entry name" value="BASIC AMINO ACID ANTIPORTER YFCC-RELATED"/>
    <property type="match status" value="1"/>
</dbReference>
<evidence type="ECO:0000313" key="6">
    <source>
        <dbReference type="EMBL" id="RKL65717.1"/>
    </source>
</evidence>
<feature type="transmembrane region" description="Helical" evidence="5">
    <location>
        <begin position="361"/>
        <end position="390"/>
    </location>
</feature>
<dbReference type="InterPro" id="IPR051679">
    <property type="entry name" value="DASS-Related_Transporters"/>
</dbReference>
<sequence length="461" mass="51932">MVRNKVLLLLFFLFATAIIVSWQSELVNDFSNEQKWTLVLLALAIYLWTAAPMPTGASSILLLACILAFQLVERPEEAFVGFLSPALYFILMLSIVSQALVKSGVDKVFVQILLKFSKGGAKGVLIGLPLLILFMPIILPSAVARFKIMLPLVEKLNLHYEFGADSFFRKFSLYVIGMMNQKATMVVFTGGGFPILAAQLLKDYARVDLSWLAWFLRIAPPLWLSMIIISVIVWFYFKNQTDDMATATKILSKEIDPDHVLPNKFWLTMIPFIFMILCWITLSQDYVPLILPPMILVAYFALPKIGWVTNDLIREYDWENFLLLGASFSLGMIIDSNGTAQVLSEQLLRLLPLGASDFTKIVFIAVFVFVLRFMFVVPSTSMIVIFPVIINYAETLGLSVTALAFLVVMIIGGVMILPIHSPTTFYAFETGVFTKKEQYTIGIITSIVVINVAIIWTYFIW</sequence>
<accession>A0A3A9JYZ9</accession>
<feature type="transmembrane region" description="Helical" evidence="5">
    <location>
        <begin position="211"/>
        <end position="237"/>
    </location>
</feature>
<feature type="transmembrane region" description="Helical" evidence="5">
    <location>
        <begin position="396"/>
        <end position="419"/>
    </location>
</feature>
<keyword evidence="3 5" id="KW-1133">Transmembrane helix</keyword>